<evidence type="ECO:0000313" key="8">
    <source>
        <dbReference type="Proteomes" id="UP000276232"/>
    </source>
</evidence>
<dbReference type="InterPro" id="IPR051601">
    <property type="entry name" value="Serine_prot/Carboxylest_S33"/>
</dbReference>
<feature type="domain" description="AB hydrolase-1" evidence="5">
    <location>
        <begin position="118"/>
        <end position="271"/>
    </location>
</feature>
<dbReference type="InterPro" id="IPR013595">
    <property type="entry name" value="Pept_S33_TAP-like_C"/>
</dbReference>
<dbReference type="SUPFAM" id="SSF53474">
    <property type="entry name" value="alpha/beta-Hydrolases"/>
    <property type="match status" value="1"/>
</dbReference>
<keyword evidence="3" id="KW-0378">Hydrolase</keyword>
<evidence type="ECO:0000256" key="1">
    <source>
        <dbReference type="ARBA" id="ARBA00010088"/>
    </source>
</evidence>
<reference evidence="7 8" key="1">
    <citation type="journal article" date="2015" name="Stand. Genomic Sci.">
        <title>Genomic Encyclopedia of Bacterial and Archaeal Type Strains, Phase III: the genomes of soil and plant-associated and newly described type strains.</title>
        <authorList>
            <person name="Whitman W.B."/>
            <person name="Woyke T."/>
            <person name="Klenk H.P."/>
            <person name="Zhou Y."/>
            <person name="Lilburn T.G."/>
            <person name="Beck B.J."/>
            <person name="De Vos P."/>
            <person name="Vandamme P."/>
            <person name="Eisen J.A."/>
            <person name="Garrity G."/>
            <person name="Hugenholtz P."/>
            <person name="Kyrpides N.C."/>
        </authorList>
    </citation>
    <scope>NUCLEOTIDE SEQUENCE [LARGE SCALE GENOMIC DNA]</scope>
    <source>
        <strain evidence="7 8">CECT 7306</strain>
    </source>
</reference>
<dbReference type="RefSeq" id="WP_123378466.1">
    <property type="nucleotide sequence ID" value="NZ_RJKN01000001.1"/>
</dbReference>
<sequence length="609" mass="62399">MSRQPSPRRRAAAAGGVAAVVVSLVVASPTTAATTPAAPSAPAADLATGGVSAPVPEIDWAACTGPDGAPVPALAAFECATVEVPEDYDRPDGLTSTVALTRLPASDPAQRIGTLFTNPGGPGGSGVDFVQQSAAVAYTPEVRARFDVLGFDPRGVGRSTPATCFRTAQAETDFLLQQAPIAFPVADAEVAPFLASNARLTSRCGATSSERLDSSSTANVARDMDLLRQAVGDEGLTYAGYSYGSVLGATYAKLFPTRARALFIDGTLDPATWVGDPSGRDPLSVGVRTGQGVAASETFDELLRLCAEAGPEGCYLAQLGDPAEVAEAALQGLREEPLTIPVEGEPVVLDYATTVATVFTLLYNPATFTLVDQTLAEVFVLQQAGTTPEERERALVRTGAVLAALEDAGLTATRGAAPSLAGRVGEEYPSIGGAYASLCAETARPGSRAAYAPLAEAQDEVAPHFGRFRAWVGVQCEGLGAEDPDAYLGPWDQDTEIPVLVAGTTSDPATAYDFTAPYAASFPDGRLLTVEGVGHTTIGLSACADALVTRYLVDVEAPASGAVCGQDVPAFPPLAVAPLQARALAADDDAVAAAAREALARTAVLTGSR</sequence>
<feature type="chain" id="PRO_5017933432" evidence="4">
    <location>
        <begin position="33"/>
        <end position="609"/>
    </location>
</feature>
<dbReference type="InParanoid" id="A0A3N1HTG3"/>
<feature type="domain" description="Peptidase S33 tripeptidyl aminopeptidase-like C-terminal" evidence="6">
    <location>
        <begin position="463"/>
        <end position="564"/>
    </location>
</feature>
<keyword evidence="8" id="KW-1185">Reference proteome</keyword>
<dbReference type="PANTHER" id="PTHR43248:SF29">
    <property type="entry name" value="TRIPEPTIDYL AMINOPEPTIDASE"/>
    <property type="match status" value="1"/>
</dbReference>
<name>A0A3N1HTG3_9ACTN</name>
<dbReference type="Pfam" id="PF00561">
    <property type="entry name" value="Abhydrolase_1"/>
    <property type="match status" value="1"/>
</dbReference>
<gene>
    <name evidence="7" type="ORF">EDC03_0363</name>
</gene>
<organism evidence="7 8">
    <name type="scientific">Pseudokineococcus lusitanus</name>
    <dbReference type="NCBI Taxonomy" id="763993"/>
    <lineage>
        <taxon>Bacteria</taxon>
        <taxon>Bacillati</taxon>
        <taxon>Actinomycetota</taxon>
        <taxon>Actinomycetes</taxon>
        <taxon>Kineosporiales</taxon>
        <taxon>Kineosporiaceae</taxon>
        <taxon>Pseudokineococcus</taxon>
    </lineage>
</organism>
<evidence type="ECO:0000256" key="4">
    <source>
        <dbReference type="SAM" id="SignalP"/>
    </source>
</evidence>
<evidence type="ECO:0000259" key="5">
    <source>
        <dbReference type="Pfam" id="PF00561"/>
    </source>
</evidence>
<dbReference type="EMBL" id="RJKN01000001">
    <property type="protein sequence ID" value="ROP45757.1"/>
    <property type="molecule type" value="Genomic_DNA"/>
</dbReference>
<accession>A0A3N1HTG3</accession>
<protein>
    <submittedName>
        <fullName evidence="7">TAP-like protein</fullName>
    </submittedName>
</protein>
<evidence type="ECO:0000256" key="2">
    <source>
        <dbReference type="ARBA" id="ARBA00022729"/>
    </source>
</evidence>
<comment type="similarity">
    <text evidence="1">Belongs to the peptidase S33 family.</text>
</comment>
<dbReference type="PANTHER" id="PTHR43248">
    <property type="entry name" value="2-SUCCINYL-6-HYDROXY-2,4-CYCLOHEXADIENE-1-CARBOXYLATE SYNTHASE"/>
    <property type="match status" value="1"/>
</dbReference>
<dbReference type="Proteomes" id="UP000276232">
    <property type="component" value="Unassembled WGS sequence"/>
</dbReference>
<dbReference type="OrthoDB" id="3252468at2"/>
<feature type="signal peptide" evidence="4">
    <location>
        <begin position="1"/>
        <end position="32"/>
    </location>
</feature>
<dbReference type="AlphaFoldDB" id="A0A3N1HTG3"/>
<dbReference type="Pfam" id="PF08386">
    <property type="entry name" value="Abhydrolase_4"/>
    <property type="match status" value="1"/>
</dbReference>
<keyword evidence="2 4" id="KW-0732">Signal</keyword>
<dbReference type="GO" id="GO:0016787">
    <property type="term" value="F:hydrolase activity"/>
    <property type="evidence" value="ECO:0007669"/>
    <property type="project" value="UniProtKB-KW"/>
</dbReference>
<evidence type="ECO:0000259" key="6">
    <source>
        <dbReference type="Pfam" id="PF08386"/>
    </source>
</evidence>
<evidence type="ECO:0000256" key="3">
    <source>
        <dbReference type="ARBA" id="ARBA00022801"/>
    </source>
</evidence>
<evidence type="ECO:0000313" key="7">
    <source>
        <dbReference type="EMBL" id="ROP45757.1"/>
    </source>
</evidence>
<dbReference type="InterPro" id="IPR000073">
    <property type="entry name" value="AB_hydrolase_1"/>
</dbReference>
<proteinExistence type="inferred from homology"/>
<comment type="caution">
    <text evidence="7">The sequence shown here is derived from an EMBL/GenBank/DDBJ whole genome shotgun (WGS) entry which is preliminary data.</text>
</comment>
<dbReference type="Gene3D" id="3.40.50.1820">
    <property type="entry name" value="alpha/beta hydrolase"/>
    <property type="match status" value="1"/>
</dbReference>
<dbReference type="InterPro" id="IPR029058">
    <property type="entry name" value="AB_hydrolase_fold"/>
</dbReference>